<dbReference type="CDD" id="cd16416">
    <property type="entry name" value="HAD_BsYqeG-like"/>
    <property type="match status" value="1"/>
</dbReference>
<accession>A0A4R1RSA4</accession>
<evidence type="ECO:0000313" key="4">
    <source>
        <dbReference type="EMBL" id="TCL69355.1"/>
    </source>
</evidence>
<dbReference type="PANTHER" id="PTHR46470:SF2">
    <property type="entry name" value="GLYCERALDEHYDE 3-PHOSPHATE PHOSPHATASE"/>
    <property type="match status" value="1"/>
</dbReference>
<organism evidence="4 5">
    <name type="scientific">Hydrogenispora ethanolica</name>
    <dbReference type="NCBI Taxonomy" id="1082276"/>
    <lineage>
        <taxon>Bacteria</taxon>
        <taxon>Bacillati</taxon>
        <taxon>Bacillota</taxon>
        <taxon>Hydrogenispora</taxon>
    </lineage>
</organism>
<dbReference type="InterPro" id="IPR036412">
    <property type="entry name" value="HAD-like_sf"/>
</dbReference>
<evidence type="ECO:0008006" key="6">
    <source>
        <dbReference type="Google" id="ProtNLM"/>
    </source>
</evidence>
<dbReference type="GO" id="GO:0046872">
    <property type="term" value="F:metal ion binding"/>
    <property type="evidence" value="ECO:0007669"/>
    <property type="project" value="UniProtKB-KW"/>
</dbReference>
<dbReference type="GO" id="GO:0008962">
    <property type="term" value="F:phosphatidylglycerophosphatase activity"/>
    <property type="evidence" value="ECO:0007669"/>
    <property type="project" value="InterPro"/>
</dbReference>
<keyword evidence="1" id="KW-0479">Metal-binding</keyword>
<keyword evidence="5" id="KW-1185">Reference proteome</keyword>
<dbReference type="InterPro" id="IPR023214">
    <property type="entry name" value="HAD_sf"/>
</dbReference>
<dbReference type="Proteomes" id="UP000295008">
    <property type="component" value="Unassembled WGS sequence"/>
</dbReference>
<dbReference type="Gene3D" id="3.40.50.1000">
    <property type="entry name" value="HAD superfamily/HAD-like"/>
    <property type="match status" value="1"/>
</dbReference>
<dbReference type="InterPro" id="IPR006549">
    <property type="entry name" value="HAD-SF_hydro_IIIA"/>
</dbReference>
<dbReference type="Pfam" id="PF00702">
    <property type="entry name" value="Hydrolase"/>
    <property type="match status" value="1"/>
</dbReference>
<dbReference type="NCBIfam" id="TIGR01662">
    <property type="entry name" value="HAD-SF-IIIA"/>
    <property type="match status" value="1"/>
</dbReference>
<protein>
    <recommendedName>
        <fullName evidence="6">YqeG family HAD IIIA-type phosphatase</fullName>
    </recommendedName>
</protein>
<evidence type="ECO:0000313" key="5">
    <source>
        <dbReference type="Proteomes" id="UP000295008"/>
    </source>
</evidence>
<dbReference type="InterPro" id="IPR010021">
    <property type="entry name" value="PGPP1/Gep4"/>
</dbReference>
<keyword evidence="2" id="KW-0378">Hydrolase</keyword>
<dbReference type="PANTHER" id="PTHR46470">
    <property type="entry name" value="N-ACYLNEURAMINATE-9-PHOSPHATASE"/>
    <property type="match status" value="1"/>
</dbReference>
<dbReference type="EMBL" id="SLUN01000012">
    <property type="protein sequence ID" value="TCL69355.1"/>
    <property type="molecule type" value="Genomic_DNA"/>
</dbReference>
<gene>
    <name evidence="4" type="ORF">EDC14_101252</name>
</gene>
<evidence type="ECO:0000256" key="3">
    <source>
        <dbReference type="ARBA" id="ARBA00022842"/>
    </source>
</evidence>
<comment type="caution">
    <text evidence="4">The sequence shown here is derived from an EMBL/GenBank/DDBJ whole genome shotgun (WGS) entry which is preliminary data.</text>
</comment>
<dbReference type="OrthoDB" id="9787572at2"/>
<name>A0A4R1RSA4_HYDET</name>
<reference evidence="4 5" key="1">
    <citation type="submission" date="2019-03" db="EMBL/GenBank/DDBJ databases">
        <title>Genomic Encyclopedia of Type Strains, Phase IV (KMG-IV): sequencing the most valuable type-strain genomes for metagenomic binning, comparative biology and taxonomic classification.</title>
        <authorList>
            <person name="Goeker M."/>
        </authorList>
    </citation>
    <scope>NUCLEOTIDE SEQUENCE [LARGE SCALE GENOMIC DNA]</scope>
    <source>
        <strain evidence="4 5">LX-B</strain>
    </source>
</reference>
<dbReference type="InterPro" id="IPR051400">
    <property type="entry name" value="HAD-like_hydrolase"/>
</dbReference>
<sequence>MLEKLCPDCQANSILELNLEELKKVGIRGVIFDLDNTLVEWKKDILDPEVVVLIERFKAEGFKICILSNALEHRVEAVARALDVPYVSRAAKPRKLPFRKALELLATLPEETAVVGDQLFTDILGGNRMELYTIWTPPLSTTEFLSTKAVRKLERLVIKRFRKKGILK</sequence>
<dbReference type="NCBIfam" id="TIGR01668">
    <property type="entry name" value="YqeG_hyp_ppase"/>
    <property type="match status" value="1"/>
</dbReference>
<dbReference type="AlphaFoldDB" id="A0A4R1RSA4"/>
<dbReference type="RefSeq" id="WP_132014375.1">
    <property type="nucleotide sequence ID" value="NZ_SLUN01000012.1"/>
</dbReference>
<evidence type="ECO:0000256" key="2">
    <source>
        <dbReference type="ARBA" id="ARBA00022801"/>
    </source>
</evidence>
<keyword evidence="3" id="KW-0460">Magnesium</keyword>
<dbReference type="SUPFAM" id="SSF56784">
    <property type="entry name" value="HAD-like"/>
    <property type="match status" value="1"/>
</dbReference>
<evidence type="ECO:0000256" key="1">
    <source>
        <dbReference type="ARBA" id="ARBA00022723"/>
    </source>
</evidence>
<proteinExistence type="predicted"/>